<protein>
    <submittedName>
        <fullName evidence="2">Uncharacterized protein</fullName>
    </submittedName>
</protein>
<proteinExistence type="predicted"/>
<organism evidence="2 3">
    <name type="scientific">Jatropha curcas</name>
    <name type="common">Barbados nut</name>
    <dbReference type="NCBI Taxonomy" id="180498"/>
    <lineage>
        <taxon>Eukaryota</taxon>
        <taxon>Viridiplantae</taxon>
        <taxon>Streptophyta</taxon>
        <taxon>Embryophyta</taxon>
        <taxon>Tracheophyta</taxon>
        <taxon>Spermatophyta</taxon>
        <taxon>Magnoliopsida</taxon>
        <taxon>eudicotyledons</taxon>
        <taxon>Gunneridae</taxon>
        <taxon>Pentapetalae</taxon>
        <taxon>rosids</taxon>
        <taxon>fabids</taxon>
        <taxon>Malpighiales</taxon>
        <taxon>Euphorbiaceae</taxon>
        <taxon>Crotonoideae</taxon>
        <taxon>Jatropheae</taxon>
        <taxon>Jatropha</taxon>
    </lineage>
</organism>
<evidence type="ECO:0000313" key="3">
    <source>
        <dbReference type="Proteomes" id="UP000027138"/>
    </source>
</evidence>
<accession>A0A067KT83</accession>
<dbReference type="AlphaFoldDB" id="A0A067KT83"/>
<feature type="region of interest" description="Disordered" evidence="1">
    <location>
        <begin position="20"/>
        <end position="59"/>
    </location>
</feature>
<reference evidence="2 3" key="1">
    <citation type="journal article" date="2014" name="PLoS ONE">
        <title>Global Analysis of Gene Expression Profiles in Physic Nut (Jatropha curcas L.) Seedlings Exposed to Salt Stress.</title>
        <authorList>
            <person name="Zhang L."/>
            <person name="Zhang C."/>
            <person name="Wu P."/>
            <person name="Chen Y."/>
            <person name="Li M."/>
            <person name="Jiang H."/>
            <person name="Wu G."/>
        </authorList>
    </citation>
    <scope>NUCLEOTIDE SEQUENCE [LARGE SCALE GENOMIC DNA]</scope>
    <source>
        <strain evidence="3">cv. GZQX0401</strain>
        <tissue evidence="2">Young leaves</tissue>
    </source>
</reference>
<sequence length="116" mass="12337">MEARMNEVLAAQRTALIAELGSGNGNGASTAGRDPGIQDLVDNGSIIPKSKPNISTNPLPTHGINAIVADQELIDPFELFLEMNDICVLDLNDLSEEVDAMTRSGRQYEPSSGQSP</sequence>
<gene>
    <name evidence="2" type="ORF">JCGZ_03713</name>
</gene>
<dbReference type="EMBL" id="KK914352">
    <property type="protein sequence ID" value="KDP39431.1"/>
    <property type="molecule type" value="Genomic_DNA"/>
</dbReference>
<evidence type="ECO:0000256" key="1">
    <source>
        <dbReference type="SAM" id="MobiDB-lite"/>
    </source>
</evidence>
<keyword evidence="3" id="KW-1185">Reference proteome</keyword>
<evidence type="ECO:0000313" key="2">
    <source>
        <dbReference type="EMBL" id="KDP39431.1"/>
    </source>
</evidence>
<dbReference type="Proteomes" id="UP000027138">
    <property type="component" value="Unassembled WGS sequence"/>
</dbReference>
<name>A0A067KT83_JATCU</name>